<name>A0ABX0TE98_9MICO</name>
<proteinExistence type="predicted"/>
<evidence type="ECO:0000313" key="2">
    <source>
        <dbReference type="Proteomes" id="UP001318300"/>
    </source>
</evidence>
<evidence type="ECO:0000313" key="1">
    <source>
        <dbReference type="EMBL" id="NII42508.1"/>
    </source>
</evidence>
<protein>
    <submittedName>
        <fullName evidence="1">Uncharacterized protein</fullName>
    </submittedName>
</protein>
<organism evidence="1 2">
    <name type="scientific">Curtobacterium salicis</name>
    <dbReference type="NCBI Taxonomy" id="1779862"/>
    <lineage>
        <taxon>Bacteria</taxon>
        <taxon>Bacillati</taxon>
        <taxon>Actinomycetota</taxon>
        <taxon>Actinomycetes</taxon>
        <taxon>Micrococcales</taxon>
        <taxon>Microbacteriaceae</taxon>
        <taxon>Curtobacterium</taxon>
    </lineage>
</organism>
<dbReference type="EMBL" id="JAAOYO010000005">
    <property type="protein sequence ID" value="NII42508.1"/>
    <property type="molecule type" value="Genomic_DNA"/>
</dbReference>
<keyword evidence="2" id="KW-1185">Reference proteome</keyword>
<accession>A0ABX0TE98</accession>
<reference evidence="1 2" key="1">
    <citation type="submission" date="2020-03" db="EMBL/GenBank/DDBJ databases">
        <title>Above-ground endophytic microbial communities from plants in different locations in the United States.</title>
        <authorList>
            <person name="Frank C."/>
        </authorList>
    </citation>
    <scope>NUCLEOTIDE SEQUENCE [LARGE SCALE GENOMIC DNA]</scope>
    <source>
        <strain evidence="1 2">WW7</strain>
    </source>
</reference>
<comment type="caution">
    <text evidence="1">The sequence shown here is derived from an EMBL/GenBank/DDBJ whole genome shotgun (WGS) entry which is preliminary data.</text>
</comment>
<gene>
    <name evidence="1" type="ORF">E9228_003177</name>
</gene>
<sequence>MIATAAAPYDTVALTEPIDMTALMREQEAPRA</sequence>
<dbReference type="Proteomes" id="UP001318300">
    <property type="component" value="Unassembled WGS sequence"/>
</dbReference>